<dbReference type="Pfam" id="PF03492">
    <property type="entry name" value="Methyltransf_7"/>
    <property type="match status" value="1"/>
</dbReference>
<keyword evidence="2" id="KW-0808">Transferase</keyword>
<protein>
    <submittedName>
        <fullName evidence="6">PREDICTED: salicylate</fullName>
    </submittedName>
</protein>
<dbReference type="InterPro" id="IPR042086">
    <property type="entry name" value="MeTrfase_capping"/>
</dbReference>
<dbReference type="AlphaFoldDB" id="A0A5E4FVI7"/>
<dbReference type="Gene3D" id="3.40.50.150">
    <property type="entry name" value="Vaccinia Virus protein VP39"/>
    <property type="match status" value="1"/>
</dbReference>
<keyword evidence="5" id="KW-0812">Transmembrane</keyword>
<evidence type="ECO:0000313" key="7">
    <source>
        <dbReference type="Proteomes" id="UP000327085"/>
    </source>
</evidence>
<dbReference type="SUPFAM" id="SSF53335">
    <property type="entry name" value="S-adenosyl-L-methionine-dependent methyltransferases"/>
    <property type="match status" value="1"/>
</dbReference>
<dbReference type="InterPro" id="IPR029063">
    <property type="entry name" value="SAM-dependent_MTases_sf"/>
</dbReference>
<dbReference type="InterPro" id="IPR005299">
    <property type="entry name" value="MeTrfase_7"/>
</dbReference>
<dbReference type="FunCoup" id="A0A5E4FVI7">
    <property type="interactions" value="42"/>
</dbReference>
<keyword evidence="3" id="KW-0479">Metal-binding</keyword>
<organism evidence="6 7">
    <name type="scientific">Prunus dulcis</name>
    <name type="common">Almond</name>
    <name type="synonym">Amygdalus dulcis</name>
    <dbReference type="NCBI Taxonomy" id="3755"/>
    <lineage>
        <taxon>Eukaryota</taxon>
        <taxon>Viridiplantae</taxon>
        <taxon>Streptophyta</taxon>
        <taxon>Embryophyta</taxon>
        <taxon>Tracheophyta</taxon>
        <taxon>Spermatophyta</taxon>
        <taxon>Magnoliopsida</taxon>
        <taxon>eudicotyledons</taxon>
        <taxon>Gunneridae</taxon>
        <taxon>Pentapetalae</taxon>
        <taxon>rosids</taxon>
        <taxon>fabids</taxon>
        <taxon>Rosales</taxon>
        <taxon>Rosaceae</taxon>
        <taxon>Amygdaloideae</taxon>
        <taxon>Amygdaleae</taxon>
        <taxon>Prunus</taxon>
    </lineage>
</organism>
<evidence type="ECO:0000256" key="2">
    <source>
        <dbReference type="ARBA" id="ARBA00022679"/>
    </source>
</evidence>
<evidence type="ECO:0000256" key="5">
    <source>
        <dbReference type="SAM" id="Phobius"/>
    </source>
</evidence>
<evidence type="ECO:0000313" key="6">
    <source>
        <dbReference type="EMBL" id="VVA31496.1"/>
    </source>
</evidence>
<keyword evidence="5" id="KW-1133">Transmembrane helix</keyword>
<keyword evidence="1" id="KW-0489">Methyltransferase</keyword>
<evidence type="ECO:0000256" key="3">
    <source>
        <dbReference type="ARBA" id="ARBA00022723"/>
    </source>
</evidence>
<dbReference type="PANTHER" id="PTHR31009">
    <property type="entry name" value="S-ADENOSYL-L-METHIONINE:CARBOXYL METHYLTRANSFERASE FAMILY PROTEIN"/>
    <property type="match status" value="1"/>
</dbReference>
<dbReference type="OMA" id="NICICEA"/>
<dbReference type="EMBL" id="CABIKO010000218">
    <property type="protein sequence ID" value="VVA31496.1"/>
    <property type="molecule type" value="Genomic_DNA"/>
</dbReference>
<proteinExistence type="predicted"/>
<dbReference type="GO" id="GO:0046872">
    <property type="term" value="F:metal ion binding"/>
    <property type="evidence" value="ECO:0007669"/>
    <property type="project" value="UniProtKB-KW"/>
</dbReference>
<dbReference type="GO" id="GO:0032259">
    <property type="term" value="P:methylation"/>
    <property type="evidence" value="ECO:0007669"/>
    <property type="project" value="UniProtKB-KW"/>
</dbReference>
<keyword evidence="4" id="KW-0460">Magnesium</keyword>
<reference evidence="7" key="1">
    <citation type="journal article" date="2020" name="Plant J.">
        <title>Transposons played a major role in the diversification between the closely related almond and peach genomes: results from the almond genome sequence.</title>
        <authorList>
            <person name="Alioto T."/>
            <person name="Alexiou K.G."/>
            <person name="Bardil A."/>
            <person name="Barteri F."/>
            <person name="Castanera R."/>
            <person name="Cruz F."/>
            <person name="Dhingra A."/>
            <person name="Duval H."/>
            <person name="Fernandez I Marti A."/>
            <person name="Frias L."/>
            <person name="Galan B."/>
            <person name="Garcia J.L."/>
            <person name="Howad W."/>
            <person name="Gomez-Garrido J."/>
            <person name="Gut M."/>
            <person name="Julca I."/>
            <person name="Morata J."/>
            <person name="Puigdomenech P."/>
            <person name="Ribeca P."/>
            <person name="Rubio Cabetas M.J."/>
            <person name="Vlasova A."/>
            <person name="Wirthensohn M."/>
            <person name="Garcia-Mas J."/>
            <person name="Gabaldon T."/>
            <person name="Casacuberta J.M."/>
            <person name="Arus P."/>
        </authorList>
    </citation>
    <scope>NUCLEOTIDE SEQUENCE [LARGE SCALE GENOMIC DNA]</scope>
    <source>
        <strain evidence="7">cv. Texas</strain>
    </source>
</reference>
<dbReference type="Gramene" id="VVA31496">
    <property type="protein sequence ID" value="VVA31496"/>
    <property type="gene ID" value="Prudul26B004424"/>
</dbReference>
<dbReference type="InParanoid" id="A0A5E4FVI7"/>
<dbReference type="Gene3D" id="1.10.1200.270">
    <property type="entry name" value="Methyltransferase, alpha-helical capping domain"/>
    <property type="match status" value="1"/>
</dbReference>
<accession>A0A5E4FVI7</accession>
<feature type="transmembrane region" description="Helical" evidence="5">
    <location>
        <begin position="12"/>
        <end position="30"/>
    </location>
</feature>
<gene>
    <name evidence="6" type="ORF">ALMOND_2B004424</name>
</gene>
<dbReference type="GO" id="GO:0008168">
    <property type="term" value="F:methyltransferase activity"/>
    <property type="evidence" value="ECO:0007669"/>
    <property type="project" value="UniProtKB-KW"/>
</dbReference>
<evidence type="ECO:0000256" key="1">
    <source>
        <dbReference type="ARBA" id="ARBA00022603"/>
    </source>
</evidence>
<sequence>MEELGKQAMQTIPYFKLVSLSLPLVALILYEVHLKSMARSQTILLTKTMQYSCFLKPFIFIFNNFQRAVISTVKPIVDASIEELCCTLFPECLKIADLGCSSGPNTLLVVSDIIDNIRNTFQKLNRPPPSLQAFLNDLPRNDFNTVFRSLPGFYKKLDEEPEKKLGPCFIAGMPGSFYGRLFPDNSLHFVHSSYALMWISEVPKGLVTKEGEALNKGNIYIAKTSPPAVFKQYLEQFKRDFTVFLRSRAEELVPGGSMVLTTMGSIKSDDPLCIWEFVGTKLNDMVLEGLIEEEKLDTFNMPYYAPTTKEIEEVIEAEGSFILQNLEVFKNDWDSYVKQANSGLDKKTRAAIFATDIRAVGEPILASQFGEAPMDDLFRRFEADVLDHMERENCQFINLVISLTKKR</sequence>
<evidence type="ECO:0000256" key="4">
    <source>
        <dbReference type="ARBA" id="ARBA00022842"/>
    </source>
</evidence>
<dbReference type="Proteomes" id="UP000327085">
    <property type="component" value="Chromosome 8"/>
</dbReference>
<name>A0A5E4FVI7_PRUDU</name>
<keyword evidence="5" id="KW-0472">Membrane</keyword>